<evidence type="ECO:0000256" key="1">
    <source>
        <dbReference type="ARBA" id="ARBA00004186"/>
    </source>
</evidence>
<comment type="similarity">
    <text evidence="2">Belongs to the CLASP family.</text>
</comment>
<feature type="region of interest" description="Disordered" evidence="8">
    <location>
        <begin position="797"/>
        <end position="864"/>
    </location>
</feature>
<feature type="compositionally biased region" description="Low complexity" evidence="8">
    <location>
        <begin position="529"/>
        <end position="544"/>
    </location>
</feature>
<dbReference type="Gene3D" id="1.25.10.10">
    <property type="entry name" value="Leucine-rich Repeat Variant"/>
    <property type="match status" value="3"/>
</dbReference>
<dbReference type="Pfam" id="PF12348">
    <property type="entry name" value="CLASP_N"/>
    <property type="match status" value="2"/>
</dbReference>
<comment type="subunit">
    <text evidence="3">Interacts with microtubules.</text>
</comment>
<dbReference type="Proteomes" id="UP000624244">
    <property type="component" value="Unassembled WGS sequence"/>
</dbReference>
<dbReference type="EMBL" id="WNKQ01000002">
    <property type="protein sequence ID" value="KAF5853568.1"/>
    <property type="molecule type" value="Genomic_DNA"/>
</dbReference>
<sequence length="1219" mass="133139">MEKETSDLLKALQKTSTDVQSRLTLFNTLKSSIKHNRVPENCQAPIFECIRIACTAATSAALVSTGFSTLSHFIKRLQLQKDTHILTSQSSVLCSILADKLGDARESHRIAASQILADLHYLFPAEIDALIHDAVKSTNPRAKEASMAWVVKMNKTEGLPFKSYSNQLVANLEDADAGVRDTAKKAVVDLFGHAPEHAKANLKKQLVAMNVRKAIASYITTHLDDTAMTKDADVAPQPPPQQTQPQPQPASFSRSISAKRAEQLQPDVGLADSYASELPPPTEVVVMDPIHIYTQRELDDIFRDMAPWYEGKESEANWLARDKNCTKLRRILKGNAPHEFHGIFVAGIKSLLDGILKVANSLRTTMSTNGCLLVQELAKTLGSAIEPWSEILLQCFVKMCAATKNIAAQNGNVTVDTILQNVSYSSRLLQHVLFASQDKNVQPRTFSATWIKTLIRRHTSHIEHSGGMDTLDTIIKKGVSDANPKVREAYRSAYWTFALVWPQRAERMLDTFEKRERSALEKDPNNPNSSLTSSQTSSASFSKSVGPGASRSALKEKIAEQRRAKLAAAKNMPERPNSAAATYAAPAKSQLSKPTTARTISNLSAPSSGPARPPSAMSGESTKSALKNSTGTGSLMSGTVRRPIRPPRPELNRPATADPYAVRRPGKSTPNMTPEKTPATSTIKKSTTSKSIARPRSQTHNSPTVSPARPKSRIGQPVAHSKTLSGGSRYASPAASPAKDEESTARKPWVRSQSHHDSGTIPFRHRNGLGGSAAIDNEAIDLGDDDNFTMVIPDLAKPAAQPTQRTPPKPRVSAGRLPVPSPRASMLRSPKSMGHLEAASLRSSTRSLITRTPDRPGTRGTDAGDEVRVYEDPFVGEEPARMAKESEKLVLEELPINEKSNERRHSSGSVSSGIMMGNDNDERPRGHHKTNSTGSILQTESYDTASAEVLKNRQLLASGIRKIEGRTVEAHMFRRMQDMVKSNQEIWGPNDENFGKLLVACLDFLEAPVHELKAPQIKAVNLKVQALATIRALLSLYRKETARYSACVLRTVLQTKAQYENTSHMAMDLEVTADEIVKYGHTLDCLETVLSLIEDLSASTPSSSPNSKSSVCSLPGQAPTRTITMSLSTLASLVQISGEKNLVLSPEQTARLGRLAVRCMDDQDADVRKADIEFCVALHQRINGSDAAKEDGGFWKVVAGAREQHLNLLTYYLAKKSRV</sequence>
<feature type="compositionally biased region" description="Polar residues" evidence="8">
    <location>
        <begin position="589"/>
        <end position="603"/>
    </location>
</feature>
<keyword evidence="6" id="KW-0498">Mitosis</keyword>
<feature type="compositionally biased region" description="Polar residues" evidence="8">
    <location>
        <begin position="696"/>
        <end position="705"/>
    </location>
</feature>
<evidence type="ECO:0000256" key="4">
    <source>
        <dbReference type="ARBA" id="ARBA00022618"/>
    </source>
</evidence>
<feature type="domain" description="TOG" evidence="9">
    <location>
        <begin position="1"/>
        <end position="217"/>
    </location>
</feature>
<evidence type="ECO:0000256" key="7">
    <source>
        <dbReference type="ARBA" id="ARBA00024889"/>
    </source>
</evidence>
<evidence type="ECO:0000259" key="9">
    <source>
        <dbReference type="SMART" id="SM01349"/>
    </source>
</evidence>
<feature type="compositionally biased region" description="Basic and acidic residues" evidence="8">
    <location>
        <begin position="553"/>
        <end position="563"/>
    </location>
</feature>
<dbReference type="SMART" id="SM01349">
    <property type="entry name" value="TOG"/>
    <property type="match status" value="2"/>
</dbReference>
<feature type="compositionally biased region" description="Pro residues" evidence="8">
    <location>
        <begin position="236"/>
        <end position="248"/>
    </location>
</feature>
<evidence type="ECO:0000313" key="10">
    <source>
        <dbReference type="EMBL" id="KAF5853568.1"/>
    </source>
</evidence>
<dbReference type="InterPro" id="IPR034085">
    <property type="entry name" value="TOG"/>
</dbReference>
<dbReference type="GO" id="GO:0090307">
    <property type="term" value="P:mitotic spindle assembly"/>
    <property type="evidence" value="ECO:0007669"/>
    <property type="project" value="TreeGrafter"/>
</dbReference>
<evidence type="ECO:0000313" key="11">
    <source>
        <dbReference type="Proteomes" id="UP000624244"/>
    </source>
</evidence>
<gene>
    <name evidence="10" type="ORF">GGP41_002163</name>
</gene>
<dbReference type="InterPro" id="IPR016024">
    <property type="entry name" value="ARM-type_fold"/>
</dbReference>
<feature type="compositionally biased region" description="Low complexity" evidence="8">
    <location>
        <begin position="840"/>
        <end position="851"/>
    </location>
</feature>
<evidence type="ECO:0000256" key="8">
    <source>
        <dbReference type="SAM" id="MobiDB-lite"/>
    </source>
</evidence>
<comment type="caution">
    <text evidence="10">The sequence shown here is derived from an EMBL/GenBank/DDBJ whole genome shotgun (WGS) entry which is preliminary data.</text>
</comment>
<feature type="domain" description="TOG" evidence="9">
    <location>
        <begin position="297"/>
        <end position="524"/>
    </location>
</feature>
<evidence type="ECO:0000256" key="5">
    <source>
        <dbReference type="ARBA" id="ARBA00022701"/>
    </source>
</evidence>
<dbReference type="GO" id="GO:0005815">
    <property type="term" value="C:microtubule organizing center"/>
    <property type="evidence" value="ECO:0007669"/>
    <property type="project" value="TreeGrafter"/>
</dbReference>
<dbReference type="GO" id="GO:0008017">
    <property type="term" value="F:microtubule binding"/>
    <property type="evidence" value="ECO:0007669"/>
    <property type="project" value="TreeGrafter"/>
</dbReference>
<comment type="function">
    <text evidence="7">Microtubule binding protein that promotes the stabilization of dynamic microtubules. Required for mitotic spindle formation.</text>
</comment>
<dbReference type="AlphaFoldDB" id="A0A8H5ZMT9"/>
<dbReference type="GO" id="GO:1990023">
    <property type="term" value="C:mitotic spindle midzone"/>
    <property type="evidence" value="ECO:0007669"/>
    <property type="project" value="TreeGrafter"/>
</dbReference>
<keyword evidence="4" id="KW-0132">Cell division</keyword>
<dbReference type="GO" id="GO:0005881">
    <property type="term" value="C:cytoplasmic microtubule"/>
    <property type="evidence" value="ECO:0007669"/>
    <property type="project" value="TreeGrafter"/>
</dbReference>
<feature type="compositionally biased region" description="Low complexity" evidence="8">
    <location>
        <begin position="676"/>
        <end position="692"/>
    </location>
</feature>
<dbReference type="InterPro" id="IPR024395">
    <property type="entry name" value="CLASP_N_dom"/>
</dbReference>
<name>A0A8H5ZMT9_COCSA</name>
<feature type="region of interest" description="Disordered" evidence="8">
    <location>
        <begin position="230"/>
        <end position="257"/>
    </location>
</feature>
<keyword evidence="5" id="KW-0493">Microtubule</keyword>
<dbReference type="OMA" id="GNAPHDF"/>
<comment type="subcellular location">
    <subcellularLocation>
        <location evidence="1">Cytoplasm</location>
        <location evidence="1">Cytoskeleton</location>
        <location evidence="1">Spindle</location>
    </subcellularLocation>
</comment>
<accession>A0A8H5ZMT9</accession>
<keyword evidence="6" id="KW-0131">Cell cycle</keyword>
<dbReference type="GO" id="GO:0060172">
    <property type="term" value="P:astral microtubule depolymerization"/>
    <property type="evidence" value="ECO:0007669"/>
    <property type="project" value="TreeGrafter"/>
</dbReference>
<evidence type="ECO:0000256" key="3">
    <source>
        <dbReference type="ARBA" id="ARBA00011375"/>
    </source>
</evidence>
<feature type="compositionally biased region" description="Polar residues" evidence="8">
    <location>
        <begin position="618"/>
        <end position="637"/>
    </location>
</feature>
<dbReference type="PANTHER" id="PTHR21567">
    <property type="entry name" value="CLASP"/>
    <property type="match status" value="1"/>
</dbReference>
<feature type="region of interest" description="Disordered" evidence="8">
    <location>
        <begin position="516"/>
        <end position="769"/>
    </location>
</feature>
<proteinExistence type="inferred from homology"/>
<dbReference type="SUPFAM" id="SSF48371">
    <property type="entry name" value="ARM repeat"/>
    <property type="match status" value="1"/>
</dbReference>
<dbReference type="InterPro" id="IPR011989">
    <property type="entry name" value="ARM-like"/>
</dbReference>
<dbReference type="PANTHER" id="PTHR21567:SF9">
    <property type="entry name" value="CLIP-ASSOCIATING PROTEIN"/>
    <property type="match status" value="1"/>
</dbReference>
<feature type="compositionally biased region" description="Low complexity" evidence="8">
    <location>
        <begin position="604"/>
        <end position="616"/>
    </location>
</feature>
<evidence type="ECO:0000256" key="6">
    <source>
        <dbReference type="ARBA" id="ARBA00022776"/>
    </source>
</evidence>
<feature type="region of interest" description="Disordered" evidence="8">
    <location>
        <begin position="897"/>
        <end position="933"/>
    </location>
</feature>
<evidence type="ECO:0000256" key="2">
    <source>
        <dbReference type="ARBA" id="ARBA00009549"/>
    </source>
</evidence>
<reference evidence="10" key="1">
    <citation type="submission" date="2019-11" db="EMBL/GenBank/DDBJ databases">
        <title>Bipolaris sorokiniana Genome sequencing.</title>
        <authorList>
            <person name="Wang H."/>
        </authorList>
    </citation>
    <scope>NUCLEOTIDE SEQUENCE</scope>
</reference>
<organism evidence="10 11">
    <name type="scientific">Cochliobolus sativus</name>
    <name type="common">Common root rot and spot blotch fungus</name>
    <name type="synonym">Bipolaris sorokiniana</name>
    <dbReference type="NCBI Taxonomy" id="45130"/>
    <lineage>
        <taxon>Eukaryota</taxon>
        <taxon>Fungi</taxon>
        <taxon>Dikarya</taxon>
        <taxon>Ascomycota</taxon>
        <taxon>Pezizomycotina</taxon>
        <taxon>Dothideomycetes</taxon>
        <taxon>Pleosporomycetidae</taxon>
        <taxon>Pleosporales</taxon>
        <taxon>Pleosporineae</taxon>
        <taxon>Pleosporaceae</taxon>
        <taxon>Bipolaris</taxon>
    </lineage>
</organism>
<dbReference type="GO" id="GO:0051301">
    <property type="term" value="P:cell division"/>
    <property type="evidence" value="ECO:0007669"/>
    <property type="project" value="UniProtKB-KW"/>
</dbReference>
<dbReference type="GO" id="GO:0005876">
    <property type="term" value="C:spindle microtubule"/>
    <property type="evidence" value="ECO:0007669"/>
    <property type="project" value="TreeGrafter"/>
</dbReference>
<protein>
    <recommendedName>
        <fullName evidence="9">TOG domain-containing protein</fullName>
    </recommendedName>
</protein>